<evidence type="ECO:0000313" key="4">
    <source>
        <dbReference type="EMBL" id="KKL04433.1"/>
    </source>
</evidence>
<sequence length="101" mass="11280">NTQPREQRIVRDKGWSCEEGFAPQCYYEKKTTGWTDCGCNAGFDGGIVLDPFMGSGTVAAVAYENNRHYIGIDLNPDTTIQKRIRDVHAQYALFDTEKGGD</sequence>
<dbReference type="AlphaFoldDB" id="A0A0F9CX39"/>
<dbReference type="GO" id="GO:0032259">
    <property type="term" value="P:methylation"/>
    <property type="evidence" value="ECO:0007669"/>
    <property type="project" value="UniProtKB-KW"/>
</dbReference>
<feature type="domain" description="DNA methylase N-4/N-6" evidence="3">
    <location>
        <begin position="44"/>
        <end position="76"/>
    </location>
</feature>
<dbReference type="InterPro" id="IPR002941">
    <property type="entry name" value="DNA_methylase_N4/N6"/>
</dbReference>
<proteinExistence type="predicted"/>
<dbReference type="InterPro" id="IPR001091">
    <property type="entry name" value="RM_Methyltransferase"/>
</dbReference>
<dbReference type="InterPro" id="IPR029063">
    <property type="entry name" value="SAM-dependent_MTases_sf"/>
</dbReference>
<dbReference type="Pfam" id="PF01555">
    <property type="entry name" value="N6_N4_Mtase"/>
    <property type="match status" value="1"/>
</dbReference>
<evidence type="ECO:0000256" key="1">
    <source>
        <dbReference type="ARBA" id="ARBA00022603"/>
    </source>
</evidence>
<dbReference type="Gene3D" id="3.40.50.150">
    <property type="entry name" value="Vaccinia Virus protein VP39"/>
    <property type="match status" value="1"/>
</dbReference>
<keyword evidence="1" id="KW-0489">Methyltransferase</keyword>
<dbReference type="GO" id="GO:0008170">
    <property type="term" value="F:N-methyltransferase activity"/>
    <property type="evidence" value="ECO:0007669"/>
    <property type="project" value="InterPro"/>
</dbReference>
<dbReference type="EMBL" id="LAZR01044524">
    <property type="protein sequence ID" value="KKL04433.1"/>
    <property type="molecule type" value="Genomic_DNA"/>
</dbReference>
<evidence type="ECO:0000256" key="2">
    <source>
        <dbReference type="ARBA" id="ARBA00022679"/>
    </source>
</evidence>
<name>A0A0F9CX39_9ZZZZ</name>
<reference evidence="4" key="1">
    <citation type="journal article" date="2015" name="Nature">
        <title>Complex archaea that bridge the gap between prokaryotes and eukaryotes.</title>
        <authorList>
            <person name="Spang A."/>
            <person name="Saw J.H."/>
            <person name="Jorgensen S.L."/>
            <person name="Zaremba-Niedzwiedzka K."/>
            <person name="Martijn J."/>
            <person name="Lind A.E."/>
            <person name="van Eijk R."/>
            <person name="Schleper C."/>
            <person name="Guy L."/>
            <person name="Ettema T.J."/>
        </authorList>
    </citation>
    <scope>NUCLEOTIDE SEQUENCE</scope>
</reference>
<keyword evidence="2" id="KW-0808">Transferase</keyword>
<evidence type="ECO:0000259" key="3">
    <source>
        <dbReference type="Pfam" id="PF01555"/>
    </source>
</evidence>
<accession>A0A0F9CX39</accession>
<comment type="caution">
    <text evidence="4">The sequence shown here is derived from an EMBL/GenBank/DDBJ whole genome shotgun (WGS) entry which is preliminary data.</text>
</comment>
<dbReference type="PRINTS" id="PR00508">
    <property type="entry name" value="S21N4MTFRASE"/>
</dbReference>
<organism evidence="4">
    <name type="scientific">marine sediment metagenome</name>
    <dbReference type="NCBI Taxonomy" id="412755"/>
    <lineage>
        <taxon>unclassified sequences</taxon>
        <taxon>metagenomes</taxon>
        <taxon>ecological metagenomes</taxon>
    </lineage>
</organism>
<gene>
    <name evidence="4" type="ORF">LCGC14_2616080</name>
</gene>
<dbReference type="GO" id="GO:0003677">
    <property type="term" value="F:DNA binding"/>
    <property type="evidence" value="ECO:0007669"/>
    <property type="project" value="InterPro"/>
</dbReference>
<feature type="non-terminal residue" evidence="4">
    <location>
        <position position="1"/>
    </location>
</feature>
<protein>
    <recommendedName>
        <fullName evidence="3">DNA methylase N-4/N-6 domain-containing protein</fullName>
    </recommendedName>
</protein>
<dbReference type="SUPFAM" id="SSF53335">
    <property type="entry name" value="S-adenosyl-L-methionine-dependent methyltransferases"/>
    <property type="match status" value="1"/>
</dbReference>